<feature type="domain" description="Ig-like" evidence="3">
    <location>
        <begin position="518"/>
        <end position="600"/>
    </location>
</feature>
<feature type="domain" description="Ig-like" evidence="3">
    <location>
        <begin position="872"/>
        <end position="959"/>
    </location>
</feature>
<feature type="domain" description="Ig-like" evidence="3">
    <location>
        <begin position="430"/>
        <end position="511"/>
    </location>
</feature>
<dbReference type="PANTHER" id="PTHR46013:SF4">
    <property type="entry name" value="B-CELL RECEPTOR CD22-RELATED"/>
    <property type="match status" value="1"/>
</dbReference>
<reference evidence="4 5" key="1">
    <citation type="submission" date="2021-04" db="EMBL/GenBank/DDBJ databases">
        <authorList>
            <person name="De Guttry C."/>
            <person name="Zahm M."/>
            <person name="Klopp C."/>
            <person name="Cabau C."/>
            <person name="Louis A."/>
            <person name="Berthelot C."/>
            <person name="Parey E."/>
            <person name="Roest Crollius H."/>
            <person name="Montfort J."/>
            <person name="Robinson-Rechavi M."/>
            <person name="Bucao C."/>
            <person name="Bouchez O."/>
            <person name="Gislard M."/>
            <person name="Lluch J."/>
            <person name="Milhes M."/>
            <person name="Lampietro C."/>
            <person name="Lopez Roques C."/>
            <person name="Donnadieu C."/>
            <person name="Braasch I."/>
            <person name="Desvignes T."/>
            <person name="Postlethwait J."/>
            <person name="Bobe J."/>
            <person name="Wedekind C."/>
            <person name="Guiguen Y."/>
        </authorList>
    </citation>
    <scope>NUCLEOTIDE SEQUENCE [LARGE SCALE GENOMIC DNA]</scope>
    <source>
        <strain evidence="4">Cs_M1</strain>
        <tissue evidence="4">Blood</tissue>
    </source>
</reference>
<feature type="domain" description="Ig-like" evidence="3">
    <location>
        <begin position="342"/>
        <end position="423"/>
    </location>
</feature>
<dbReference type="InterPro" id="IPR003598">
    <property type="entry name" value="Ig_sub2"/>
</dbReference>
<feature type="domain" description="Ig-like" evidence="3">
    <location>
        <begin position="254"/>
        <end position="339"/>
    </location>
</feature>
<dbReference type="Pfam" id="PF13895">
    <property type="entry name" value="Ig_2"/>
    <property type="match status" value="8"/>
</dbReference>
<evidence type="ECO:0000313" key="4">
    <source>
        <dbReference type="EMBL" id="KAK6326165.1"/>
    </source>
</evidence>
<feature type="domain" description="Ig-like" evidence="3">
    <location>
        <begin position="694"/>
        <end position="781"/>
    </location>
</feature>
<dbReference type="SMART" id="SM00408">
    <property type="entry name" value="IGc2"/>
    <property type="match status" value="10"/>
</dbReference>
<organism evidence="4 5">
    <name type="scientific">Coregonus suidteri</name>
    <dbReference type="NCBI Taxonomy" id="861788"/>
    <lineage>
        <taxon>Eukaryota</taxon>
        <taxon>Metazoa</taxon>
        <taxon>Chordata</taxon>
        <taxon>Craniata</taxon>
        <taxon>Vertebrata</taxon>
        <taxon>Euteleostomi</taxon>
        <taxon>Actinopterygii</taxon>
        <taxon>Neopterygii</taxon>
        <taxon>Teleostei</taxon>
        <taxon>Protacanthopterygii</taxon>
        <taxon>Salmoniformes</taxon>
        <taxon>Salmonidae</taxon>
        <taxon>Coregoninae</taxon>
        <taxon>Coregonus</taxon>
    </lineage>
</organism>
<evidence type="ECO:0000256" key="2">
    <source>
        <dbReference type="SAM" id="Phobius"/>
    </source>
</evidence>
<evidence type="ECO:0000259" key="3">
    <source>
        <dbReference type="PROSITE" id="PS50835"/>
    </source>
</evidence>
<dbReference type="InterPro" id="IPR036179">
    <property type="entry name" value="Ig-like_dom_sf"/>
</dbReference>
<feature type="region of interest" description="Disordered" evidence="1">
    <location>
        <begin position="1151"/>
        <end position="1175"/>
    </location>
</feature>
<dbReference type="Gene3D" id="2.60.40.10">
    <property type="entry name" value="Immunoglobulins"/>
    <property type="match status" value="11"/>
</dbReference>
<dbReference type="AlphaFoldDB" id="A0AAN8R303"/>
<dbReference type="InterPro" id="IPR007110">
    <property type="entry name" value="Ig-like_dom"/>
</dbReference>
<name>A0AAN8R303_9TELE</name>
<keyword evidence="2" id="KW-0812">Transmembrane</keyword>
<dbReference type="SUPFAM" id="SSF48726">
    <property type="entry name" value="Immunoglobulin"/>
    <property type="match status" value="10"/>
</dbReference>
<comment type="caution">
    <text evidence="4">The sequence shown here is derived from an EMBL/GenBank/DDBJ whole genome shotgun (WGS) entry which is preliminary data.</text>
</comment>
<accession>A0AAN8R303</accession>
<dbReference type="InterPro" id="IPR013098">
    <property type="entry name" value="Ig_I-set"/>
</dbReference>
<proteinExistence type="predicted"/>
<feature type="domain" description="Ig-like" evidence="3">
    <location>
        <begin position="784"/>
        <end position="864"/>
    </location>
</feature>
<dbReference type="CDD" id="cd00096">
    <property type="entry name" value="Ig"/>
    <property type="match status" value="1"/>
</dbReference>
<keyword evidence="2" id="KW-1133">Transmembrane helix</keyword>
<sequence>MRGGKDKTNTADSSPSGNLNQKDCTTILDNMPTGDTYYFRLECGDCVKWNFGTPVQINIADTPPTPTLTPATVEVREGTSVSLICSAAAPCPSLPPTLTWIPRLGQSEEGLRENQDKTKVTTSTLTFTASYLHHEQNISCTALYKQQDGKNVKSPETSLTVTVLFSPKNTSVSVSPSGPVVEGSSMTLNCSSNANPAVTYTWYRVNGVQVTTVGSSRMLTIQVSADNSQFYCEARNDHGSEKSSVIQLDLPYPPMYTSVSVRPSGPVVEGSSVTLTCSSNANPAVNNYTWYRVNGDQVISIGHGEKHQTQVFTDQRKFYCEARNVHGTQNSSVFELDVMYSPKNTSVSVSPSGPAIEGRSVTLTCSSNANPAVKTYTWYTIKGGRGTPVKAMPELTVQVLADNNKFYCEAKNDHGTQKSSTFQLDMMYPPKNTSVSVSPSDSVVEGNSVTLTCSSNANPAVRNYTWYRVNGDQVTSIGHGEKHQTQVYTDQRKFYCGATNDHGTKNSSVFQLDVMYPPKNTSVSVSPSGSVIEGSNMTLTCSSNANPAVKNYTWYRVNGGQVTRIANEKELNTKASIDNRQFYCEARNDHGTKNSSLILQNVLYPPKNTSVSVSPSSSVVEGSSVTLTCSSNANPPVESYTWYRVDREQVTEVGSSRMLTIKVPVDNSQFYCETRNHLGSQNSSVTQLDGMYPPKNTSLSVRPSGSVAEGSSVTLTCSSNANPAVKTYTWYRVNGSEGVIVRSGQSFTFNKIAINDSGRYYCEAENKHGVDNSTTTNIDVTYPPKNTSVSVSPSSSVVEGSSVTLTCSSNANPPVESYTWYRVDREQVTEVGSSRMLTIKVPVDNSQFHCETRNHLGSQNSSVTQLDGMYPPKNTSLSVRPSGSVVEGISVTLSCSSNANPAVKTYTWYRVNGSERVIVRSGQSFTFNKIAINDSGRYYCEAENKHGVDNSTTTNIDVTFAPKILPSSRCIRTADKINCSCESHGNPSPKVEWRLAGQPVNHVRNSVIREPMGSTGLRSSLTIHQSQEEDTPTLVCLSTNSVGSSSLQFCTQCLGNHQGLGISSEVHEGQVSLPIFITAIFVSALMTALICALLFLLRVWKPYFTVLRGHEKYDDSDGVMNLVPTSGEGTQDPPVPEEDIYTNSMIPSQARRQGCEQDLEAHKPGSKTLPSSKAISETDRTGLLSPIADTATDPGEGTAKKEGGDVFYSSVIWKKKKWMKKKNVGSVDGEGGREASSGSYLEEERCVLGNVGRRRISKALEMENLQFL</sequence>
<feature type="domain" description="Ig-like" evidence="3">
    <location>
        <begin position="167"/>
        <end position="247"/>
    </location>
</feature>
<keyword evidence="2" id="KW-0472">Membrane</keyword>
<dbReference type="SMART" id="SM00409">
    <property type="entry name" value="IG"/>
    <property type="match status" value="10"/>
</dbReference>
<feature type="compositionally biased region" description="Basic and acidic residues" evidence="1">
    <location>
        <begin position="1153"/>
        <end position="1163"/>
    </location>
</feature>
<feature type="domain" description="Ig-like" evidence="3">
    <location>
        <begin position="606"/>
        <end position="686"/>
    </location>
</feature>
<protein>
    <recommendedName>
        <fullName evidence="3">Ig-like domain-containing protein</fullName>
    </recommendedName>
</protein>
<dbReference type="Proteomes" id="UP001356427">
    <property type="component" value="Unassembled WGS sequence"/>
</dbReference>
<evidence type="ECO:0000313" key="5">
    <source>
        <dbReference type="Proteomes" id="UP001356427"/>
    </source>
</evidence>
<dbReference type="EMBL" id="JAGTTL010000002">
    <property type="protein sequence ID" value="KAK6326165.1"/>
    <property type="molecule type" value="Genomic_DNA"/>
</dbReference>
<feature type="domain" description="Ig-like" evidence="3">
    <location>
        <begin position="962"/>
        <end position="1048"/>
    </location>
</feature>
<feature type="region of interest" description="Disordered" evidence="1">
    <location>
        <begin position="1"/>
        <end position="23"/>
    </location>
</feature>
<dbReference type="PANTHER" id="PTHR46013">
    <property type="entry name" value="VASCULAR CELL ADHESION MOLECULE 1"/>
    <property type="match status" value="1"/>
</dbReference>
<feature type="transmembrane region" description="Helical" evidence="2">
    <location>
        <begin position="1073"/>
        <end position="1097"/>
    </location>
</feature>
<dbReference type="Pfam" id="PF13927">
    <property type="entry name" value="Ig_3"/>
    <property type="match status" value="1"/>
</dbReference>
<keyword evidence="5" id="KW-1185">Reference proteome</keyword>
<feature type="domain" description="Ig-like" evidence="3">
    <location>
        <begin position="64"/>
        <end position="160"/>
    </location>
</feature>
<dbReference type="InterPro" id="IPR013783">
    <property type="entry name" value="Ig-like_fold"/>
</dbReference>
<evidence type="ECO:0000256" key="1">
    <source>
        <dbReference type="SAM" id="MobiDB-lite"/>
    </source>
</evidence>
<dbReference type="PROSITE" id="PS50835">
    <property type="entry name" value="IG_LIKE"/>
    <property type="match status" value="11"/>
</dbReference>
<dbReference type="Pfam" id="PF07679">
    <property type="entry name" value="I-set"/>
    <property type="match status" value="1"/>
</dbReference>
<gene>
    <name evidence="4" type="ORF">J4Q44_G00018100</name>
</gene>
<feature type="compositionally biased region" description="Polar residues" evidence="1">
    <location>
        <begin position="10"/>
        <end position="23"/>
    </location>
</feature>
<dbReference type="InterPro" id="IPR003599">
    <property type="entry name" value="Ig_sub"/>
</dbReference>